<evidence type="ECO:0000313" key="8">
    <source>
        <dbReference type="EMBL" id="CDZ90164.1"/>
    </source>
</evidence>
<dbReference type="Pfam" id="PF00072">
    <property type="entry name" value="Response_reg"/>
    <property type="match status" value="1"/>
</dbReference>
<sequence>MLVLVVEDDDSVADGVCGGLIRAGFEVRRVATGAAAVAAVSETGPDFVLLDLGLPDMDGTDVCRTIRAGSKTPIIVSALVPTRSTGFWPSRWEPTTTWSNRSACASSSPASAPSADAWPTPVTPHRPGQGYRRSGR</sequence>
<gene>
    <name evidence="8" type="ORF">RHRU231_660010</name>
</gene>
<evidence type="ECO:0000259" key="7">
    <source>
        <dbReference type="PROSITE" id="PS50110"/>
    </source>
</evidence>
<evidence type="ECO:0000256" key="6">
    <source>
        <dbReference type="SAM" id="MobiDB-lite"/>
    </source>
</evidence>
<dbReference type="SMART" id="SM00448">
    <property type="entry name" value="REC"/>
    <property type="match status" value="1"/>
</dbReference>
<dbReference type="PANTHER" id="PTHR48111:SF72">
    <property type="entry name" value="SENSORY TRANSDUCTION PROTEIN REGX3"/>
    <property type="match status" value="1"/>
</dbReference>
<evidence type="ECO:0000256" key="2">
    <source>
        <dbReference type="ARBA" id="ARBA00023015"/>
    </source>
</evidence>
<feature type="region of interest" description="Disordered" evidence="6">
    <location>
        <begin position="98"/>
        <end position="136"/>
    </location>
</feature>
<dbReference type="InterPro" id="IPR011006">
    <property type="entry name" value="CheY-like_superfamily"/>
</dbReference>
<keyword evidence="2" id="KW-0805">Transcription regulation</keyword>
<dbReference type="Gene3D" id="3.40.50.2300">
    <property type="match status" value="1"/>
</dbReference>
<dbReference type="Proteomes" id="UP000042997">
    <property type="component" value="Unassembled WGS sequence"/>
</dbReference>
<dbReference type="PROSITE" id="PS50110">
    <property type="entry name" value="RESPONSE_REGULATORY"/>
    <property type="match status" value="1"/>
</dbReference>
<dbReference type="GO" id="GO:0006355">
    <property type="term" value="P:regulation of DNA-templated transcription"/>
    <property type="evidence" value="ECO:0007669"/>
    <property type="project" value="TreeGrafter"/>
</dbReference>
<evidence type="ECO:0000256" key="5">
    <source>
        <dbReference type="PROSITE-ProRule" id="PRU00169"/>
    </source>
</evidence>
<evidence type="ECO:0000256" key="1">
    <source>
        <dbReference type="ARBA" id="ARBA00022553"/>
    </source>
</evidence>
<proteinExistence type="predicted"/>
<dbReference type="GO" id="GO:0000976">
    <property type="term" value="F:transcription cis-regulatory region binding"/>
    <property type="evidence" value="ECO:0007669"/>
    <property type="project" value="TreeGrafter"/>
</dbReference>
<dbReference type="GO" id="GO:0032993">
    <property type="term" value="C:protein-DNA complex"/>
    <property type="evidence" value="ECO:0007669"/>
    <property type="project" value="TreeGrafter"/>
</dbReference>
<keyword evidence="4" id="KW-0804">Transcription</keyword>
<evidence type="ECO:0000313" key="9">
    <source>
        <dbReference type="Proteomes" id="UP000042997"/>
    </source>
</evidence>
<evidence type="ECO:0000256" key="3">
    <source>
        <dbReference type="ARBA" id="ARBA00023125"/>
    </source>
</evidence>
<dbReference type="InterPro" id="IPR039420">
    <property type="entry name" value="WalR-like"/>
</dbReference>
<dbReference type="PANTHER" id="PTHR48111">
    <property type="entry name" value="REGULATOR OF RPOS"/>
    <property type="match status" value="1"/>
</dbReference>
<evidence type="ECO:0000256" key="4">
    <source>
        <dbReference type="ARBA" id="ARBA00023163"/>
    </source>
</evidence>
<feature type="modified residue" description="4-aspartylphosphate" evidence="5">
    <location>
        <position position="51"/>
    </location>
</feature>
<dbReference type="GO" id="GO:0005829">
    <property type="term" value="C:cytosol"/>
    <property type="evidence" value="ECO:0007669"/>
    <property type="project" value="TreeGrafter"/>
</dbReference>
<reference evidence="8 9" key="1">
    <citation type="journal article" date="2014" name="Genome Announc.">
        <title>Draft Genome Sequence of Propane- and Butane-Oxidizing Actinobacterium Rhodococcus ruber IEGM 231.</title>
        <authorList>
            <person name="Ivshina I.B."/>
            <person name="Kuyukina M.S."/>
            <person name="Krivoruchko A.V."/>
            <person name="Barbe V."/>
            <person name="Fischer C."/>
        </authorList>
    </citation>
    <scope>NUCLEOTIDE SEQUENCE [LARGE SCALE GENOMIC DNA]</scope>
</reference>
<dbReference type="SUPFAM" id="SSF52172">
    <property type="entry name" value="CheY-like"/>
    <property type="match status" value="1"/>
</dbReference>
<accession>A0A098BN70</accession>
<dbReference type="EMBL" id="CCSD01000079">
    <property type="protein sequence ID" value="CDZ90164.1"/>
    <property type="molecule type" value="Genomic_DNA"/>
</dbReference>
<feature type="domain" description="Response regulatory" evidence="7">
    <location>
        <begin position="2"/>
        <end position="136"/>
    </location>
</feature>
<organism evidence="8 9">
    <name type="scientific">Rhodococcus ruber</name>
    <dbReference type="NCBI Taxonomy" id="1830"/>
    <lineage>
        <taxon>Bacteria</taxon>
        <taxon>Bacillati</taxon>
        <taxon>Actinomycetota</taxon>
        <taxon>Actinomycetes</taxon>
        <taxon>Mycobacteriales</taxon>
        <taxon>Nocardiaceae</taxon>
        <taxon>Rhodococcus</taxon>
    </lineage>
</organism>
<dbReference type="InterPro" id="IPR001789">
    <property type="entry name" value="Sig_transdc_resp-reg_receiver"/>
</dbReference>
<dbReference type="RefSeq" id="WP_200903482.1">
    <property type="nucleotide sequence ID" value="NZ_CP129899.1"/>
</dbReference>
<dbReference type="AlphaFoldDB" id="A0A098BN70"/>
<name>A0A098BN70_9NOCA</name>
<keyword evidence="1 5" id="KW-0597">Phosphoprotein</keyword>
<keyword evidence="3" id="KW-0238">DNA-binding</keyword>
<protein>
    <recommendedName>
        <fullName evidence="7">Response regulatory domain-containing protein</fullName>
    </recommendedName>
</protein>
<feature type="compositionally biased region" description="Low complexity" evidence="6">
    <location>
        <begin position="102"/>
        <end position="117"/>
    </location>
</feature>
<dbReference type="GO" id="GO:0000156">
    <property type="term" value="F:phosphorelay response regulator activity"/>
    <property type="evidence" value="ECO:0007669"/>
    <property type="project" value="TreeGrafter"/>
</dbReference>